<protein>
    <submittedName>
        <fullName evidence="1">Uncharacterized protein</fullName>
    </submittedName>
</protein>
<geneLocation type="plasmid" evidence="1">
    <name>pBJ20-tetA</name>
</geneLocation>
<keyword evidence="1" id="KW-0614">Plasmid</keyword>
<dbReference type="AlphaFoldDB" id="A0A7U1BND6"/>
<dbReference type="EMBL" id="MN310373">
    <property type="protein sequence ID" value="QQZ02712.1"/>
    <property type="molecule type" value="Genomic_DNA"/>
</dbReference>
<reference evidence="1" key="1">
    <citation type="submission" date="2019-08" db="EMBL/GenBank/DDBJ databases">
        <authorList>
            <person name="Hou X."/>
            <person name="Xu Y."/>
            <person name="Hu W."/>
            <person name="Xu B."/>
            <person name="Jin Z."/>
        </authorList>
    </citation>
    <scope>NUCLEOTIDE SEQUENCE</scope>
    <source>
        <strain evidence="1">BJ20</strain>
        <plasmid evidence="1">pBJ20-tetA</plasmid>
    </source>
</reference>
<organism evidence="1">
    <name type="scientific">Klebsiella pneumoniae</name>
    <dbReference type="NCBI Taxonomy" id="573"/>
    <lineage>
        <taxon>Bacteria</taxon>
        <taxon>Pseudomonadati</taxon>
        <taxon>Pseudomonadota</taxon>
        <taxon>Gammaproteobacteria</taxon>
        <taxon>Enterobacterales</taxon>
        <taxon>Enterobacteriaceae</taxon>
        <taxon>Klebsiella/Raoultella group</taxon>
        <taxon>Klebsiella</taxon>
        <taxon>Klebsiella pneumoniae complex</taxon>
    </lineage>
</organism>
<evidence type="ECO:0000313" key="1">
    <source>
        <dbReference type="EMBL" id="QQZ02712.1"/>
    </source>
</evidence>
<sequence>MDAFLFSQRIFRKLYSPIWILRFRVAAVLFTISITRCSSGAYLTIWGKGRESGSDQSEHRWHQHSAAMHPVVDTMAFADTVTWYLLYLRFSVGLKP</sequence>
<accession>A0A7U1BND6</accession>
<proteinExistence type="predicted"/>
<name>A0A7U1BND6_KLEPN</name>